<feature type="coiled-coil region" evidence="1">
    <location>
        <begin position="409"/>
        <end position="464"/>
    </location>
</feature>
<evidence type="ECO:0000313" key="3">
    <source>
        <dbReference type="EMBL" id="EFX61419.1"/>
    </source>
</evidence>
<organism evidence="3 4">
    <name type="scientific">Daphnia pulex</name>
    <name type="common">Water flea</name>
    <dbReference type="NCBI Taxonomy" id="6669"/>
    <lineage>
        <taxon>Eukaryota</taxon>
        <taxon>Metazoa</taxon>
        <taxon>Ecdysozoa</taxon>
        <taxon>Arthropoda</taxon>
        <taxon>Crustacea</taxon>
        <taxon>Branchiopoda</taxon>
        <taxon>Diplostraca</taxon>
        <taxon>Cladocera</taxon>
        <taxon>Anomopoda</taxon>
        <taxon>Daphniidae</taxon>
        <taxon>Daphnia</taxon>
    </lineage>
</organism>
<reference evidence="3 4" key="1">
    <citation type="journal article" date="2011" name="Science">
        <title>The ecoresponsive genome of Daphnia pulex.</title>
        <authorList>
            <person name="Colbourne J.K."/>
            <person name="Pfrender M.E."/>
            <person name="Gilbert D."/>
            <person name="Thomas W.K."/>
            <person name="Tucker A."/>
            <person name="Oakley T.H."/>
            <person name="Tokishita S."/>
            <person name="Aerts A."/>
            <person name="Arnold G.J."/>
            <person name="Basu M.K."/>
            <person name="Bauer D.J."/>
            <person name="Caceres C.E."/>
            <person name="Carmel L."/>
            <person name="Casola C."/>
            <person name="Choi J.H."/>
            <person name="Detter J.C."/>
            <person name="Dong Q."/>
            <person name="Dusheyko S."/>
            <person name="Eads B.D."/>
            <person name="Frohlich T."/>
            <person name="Geiler-Samerotte K.A."/>
            <person name="Gerlach D."/>
            <person name="Hatcher P."/>
            <person name="Jogdeo S."/>
            <person name="Krijgsveld J."/>
            <person name="Kriventseva E.V."/>
            <person name="Kultz D."/>
            <person name="Laforsch C."/>
            <person name="Lindquist E."/>
            <person name="Lopez J."/>
            <person name="Manak J.R."/>
            <person name="Muller J."/>
            <person name="Pangilinan J."/>
            <person name="Patwardhan R.P."/>
            <person name="Pitluck S."/>
            <person name="Pritham E.J."/>
            <person name="Rechtsteiner A."/>
            <person name="Rho M."/>
            <person name="Rogozin I.B."/>
            <person name="Sakarya O."/>
            <person name="Salamov A."/>
            <person name="Schaack S."/>
            <person name="Shapiro H."/>
            <person name="Shiga Y."/>
            <person name="Skalitzky C."/>
            <person name="Smith Z."/>
            <person name="Souvorov A."/>
            <person name="Sung W."/>
            <person name="Tang Z."/>
            <person name="Tsuchiya D."/>
            <person name="Tu H."/>
            <person name="Vos H."/>
            <person name="Wang M."/>
            <person name="Wolf Y.I."/>
            <person name="Yamagata H."/>
            <person name="Yamada T."/>
            <person name="Ye Y."/>
            <person name="Shaw J.R."/>
            <person name="Andrews J."/>
            <person name="Crease T.J."/>
            <person name="Tang H."/>
            <person name="Lucas S.M."/>
            <person name="Robertson H.M."/>
            <person name="Bork P."/>
            <person name="Koonin E.V."/>
            <person name="Zdobnov E.M."/>
            <person name="Grigoriev I.V."/>
            <person name="Lynch M."/>
            <person name="Boore J.L."/>
        </authorList>
    </citation>
    <scope>NUCLEOTIDE SEQUENCE [LARGE SCALE GENOMIC DNA]</scope>
</reference>
<dbReference type="KEGG" id="dpx:DAPPUDRAFT_273569"/>
<protein>
    <submittedName>
        <fullName evidence="3">Uncharacterized protein</fullName>
    </submittedName>
</protein>
<keyword evidence="4" id="KW-1185">Reference proteome</keyword>
<evidence type="ECO:0000256" key="1">
    <source>
        <dbReference type="SAM" id="Coils"/>
    </source>
</evidence>
<dbReference type="AlphaFoldDB" id="E9I3L1"/>
<dbReference type="EMBL" id="GL734618">
    <property type="protein sequence ID" value="EFX61419.1"/>
    <property type="molecule type" value="Genomic_DNA"/>
</dbReference>
<feature type="region of interest" description="Disordered" evidence="2">
    <location>
        <begin position="379"/>
        <end position="398"/>
    </location>
</feature>
<dbReference type="eggNOG" id="ENOG502THCM">
    <property type="taxonomic scope" value="Eukaryota"/>
</dbReference>
<dbReference type="InterPro" id="IPR005312">
    <property type="entry name" value="DUF1759"/>
</dbReference>
<gene>
    <name evidence="3" type="ORF">DAPPUDRAFT_273569</name>
</gene>
<dbReference type="Proteomes" id="UP000000305">
    <property type="component" value="Unassembled WGS sequence"/>
</dbReference>
<accession>E9I3L1</accession>
<name>E9I3L1_DAPPU</name>
<feature type="non-terminal residue" evidence="3">
    <location>
        <position position="471"/>
    </location>
</feature>
<dbReference type="HOGENOM" id="CLU_580857_0_0_1"/>
<dbReference type="PANTHER" id="PTHR46903">
    <property type="entry name" value="C2H2-TYPE DOMAIN-CONTAINING PROTEIN"/>
    <property type="match status" value="1"/>
</dbReference>
<feature type="compositionally biased region" description="Basic and acidic residues" evidence="2">
    <location>
        <begin position="261"/>
        <end position="277"/>
    </location>
</feature>
<evidence type="ECO:0000313" key="4">
    <source>
        <dbReference type="Proteomes" id="UP000000305"/>
    </source>
</evidence>
<dbReference type="Pfam" id="PF03564">
    <property type="entry name" value="DUF1759"/>
    <property type="match status" value="1"/>
</dbReference>
<feature type="region of interest" description="Disordered" evidence="2">
    <location>
        <begin position="155"/>
        <end position="219"/>
    </location>
</feature>
<sequence length="471" mass="53109">MWFALVHITSKTPSEKLAILKNYLKGDLADIVHGHGGGEAGYKEVLQRLKSTCGSRKVIRAAHLRELDRMEAPRNDPQSFKRFSERVRTHLFNLSVIGETGHVDIIERLSLKLQLTDRLAWNNGRGGEIDNRNINDFGRWLTARATDYQNAYAIADDQQRPANGGNRNDRPQSSQVPNRFQQQQRKRNVRTYHGATAGQKEKGSVAAGSSRGAEERRPPDLHCFKCEGAHRLEDCQFFKDLPISERMSFAQRRGLTSEMGGRLRKDGQPDMRYKSNRESASSNNVARKSAVTSETFTSSDDDSYDRNAPGPLRKDGQPNMRYAVNRKYVAERDANKVAENDRYDRNAPGPLRKDGQPNMRYAVNKKYVAEKEANKVAGNKITPDWNAPGPLRKDGQPNMRYTVNKKYVAEREANKVAENKKTAEEANKTGMVVTGKVKFGLVNAQSLRKKVEKLEHLIAQSKLNVVAVTET</sequence>
<dbReference type="InParanoid" id="E9I3L1"/>
<keyword evidence="1" id="KW-0175">Coiled coil</keyword>
<proteinExistence type="predicted"/>
<dbReference type="OrthoDB" id="6375653at2759"/>
<dbReference type="PANTHER" id="PTHR46903:SF1">
    <property type="entry name" value="CCHC-TYPE DOMAIN-CONTAINING PROTEIN"/>
    <property type="match status" value="1"/>
</dbReference>
<feature type="region of interest" description="Disordered" evidence="2">
    <location>
        <begin position="252"/>
        <end position="359"/>
    </location>
</feature>
<feature type="compositionally biased region" description="Basic and acidic residues" evidence="2">
    <location>
        <begin position="328"/>
        <end position="355"/>
    </location>
</feature>
<evidence type="ECO:0000256" key="2">
    <source>
        <dbReference type="SAM" id="MobiDB-lite"/>
    </source>
</evidence>
<feature type="compositionally biased region" description="Polar residues" evidence="2">
    <location>
        <begin position="171"/>
        <end position="183"/>
    </location>
</feature>